<organism evidence="3 4">
    <name type="scientific">Streptomyces hazeniae</name>
    <dbReference type="NCBI Taxonomy" id="3075538"/>
    <lineage>
        <taxon>Bacteria</taxon>
        <taxon>Bacillati</taxon>
        <taxon>Actinomycetota</taxon>
        <taxon>Actinomycetes</taxon>
        <taxon>Kitasatosporales</taxon>
        <taxon>Streptomycetaceae</taxon>
        <taxon>Streptomyces</taxon>
    </lineage>
</organism>
<dbReference type="EMBL" id="JAVREQ010000010">
    <property type="protein sequence ID" value="MDT0379821.1"/>
    <property type="molecule type" value="Genomic_DNA"/>
</dbReference>
<name>A0ABU2NT82_9ACTN</name>
<evidence type="ECO:0000313" key="4">
    <source>
        <dbReference type="Proteomes" id="UP001183414"/>
    </source>
</evidence>
<gene>
    <name evidence="3" type="ORF">RM572_13735</name>
</gene>
<proteinExistence type="predicted"/>
<evidence type="ECO:0008006" key="5">
    <source>
        <dbReference type="Google" id="ProtNLM"/>
    </source>
</evidence>
<dbReference type="Proteomes" id="UP001183414">
    <property type="component" value="Unassembled WGS sequence"/>
</dbReference>
<keyword evidence="4" id="KW-1185">Reference proteome</keyword>
<feature type="compositionally biased region" description="Low complexity" evidence="1">
    <location>
        <begin position="98"/>
        <end position="111"/>
    </location>
</feature>
<feature type="transmembrane region" description="Helical" evidence="2">
    <location>
        <begin position="73"/>
        <end position="94"/>
    </location>
</feature>
<accession>A0ABU2NT82</accession>
<dbReference type="RefSeq" id="WP_311673604.1">
    <property type="nucleotide sequence ID" value="NZ_JAVREQ010000010.1"/>
</dbReference>
<feature type="transmembrane region" description="Helical" evidence="2">
    <location>
        <begin position="47"/>
        <end position="67"/>
    </location>
</feature>
<reference evidence="4" key="1">
    <citation type="submission" date="2023-07" db="EMBL/GenBank/DDBJ databases">
        <title>30 novel species of actinomycetes from the DSMZ collection.</title>
        <authorList>
            <person name="Nouioui I."/>
        </authorList>
    </citation>
    <scope>NUCLEOTIDE SEQUENCE [LARGE SCALE GENOMIC DNA]</scope>
    <source>
        <strain evidence="4">DSM 42041</strain>
    </source>
</reference>
<feature type="region of interest" description="Disordered" evidence="1">
    <location>
        <begin position="98"/>
        <end position="142"/>
    </location>
</feature>
<protein>
    <recommendedName>
        <fullName evidence="5">DUF2892 domain-containing protein</fullName>
    </recommendedName>
</protein>
<evidence type="ECO:0000313" key="3">
    <source>
        <dbReference type="EMBL" id="MDT0379821.1"/>
    </source>
</evidence>
<feature type="transmembrane region" description="Helical" evidence="2">
    <location>
        <begin position="6"/>
        <end position="27"/>
    </location>
</feature>
<evidence type="ECO:0000256" key="2">
    <source>
        <dbReference type="SAM" id="Phobius"/>
    </source>
</evidence>
<keyword evidence="2" id="KW-0472">Membrane</keyword>
<evidence type="ECO:0000256" key="1">
    <source>
        <dbReference type="SAM" id="MobiDB-lite"/>
    </source>
</evidence>
<keyword evidence="2" id="KW-0812">Transmembrane</keyword>
<sequence length="142" mass="14189">MVLQVLDVLAAVVLAVGQVGGLFALAVAAERRKRRGAGQNETGTAKLLLVLVVLLPLAGAPAAYGLWQAGWWVSALAEGGLAVTFGTCILKGLVTVGGRPSRPSPGRIRGPAALRPVPPPPSGHGPAGDAEGAVDGGYGPET</sequence>
<comment type="caution">
    <text evidence="3">The sequence shown here is derived from an EMBL/GenBank/DDBJ whole genome shotgun (WGS) entry which is preliminary data.</text>
</comment>
<keyword evidence="2" id="KW-1133">Transmembrane helix</keyword>